<reference evidence="2 3" key="1">
    <citation type="submission" date="2016-10" db="EMBL/GenBank/DDBJ databases">
        <authorList>
            <person name="de Groot N.N."/>
        </authorList>
    </citation>
    <scope>NUCLEOTIDE SEQUENCE [LARGE SCALE GENOMIC DNA]</scope>
    <source>
        <strain evidence="2 3">DSM 9179</strain>
    </source>
</reference>
<sequence length="84" mass="9251">MFLVGVNAGFMNAGSALGFSIASLDNKAYVVIVGFILGVVIILAEPAVYVLTHQIEEVTSGYVKRKVVMITLTTWKWYYLCSRC</sequence>
<organism evidence="2 3">
    <name type="scientific">[Clostridium] fimetarium</name>
    <dbReference type="NCBI Taxonomy" id="99656"/>
    <lineage>
        <taxon>Bacteria</taxon>
        <taxon>Bacillati</taxon>
        <taxon>Bacillota</taxon>
        <taxon>Clostridia</taxon>
        <taxon>Lachnospirales</taxon>
        <taxon>Lachnospiraceae</taxon>
    </lineage>
</organism>
<dbReference type="Pfam" id="PF07556">
    <property type="entry name" value="DUF1538"/>
    <property type="match status" value="1"/>
</dbReference>
<dbReference type="EMBL" id="FOJI01000010">
    <property type="protein sequence ID" value="SEW33148.1"/>
    <property type="molecule type" value="Genomic_DNA"/>
</dbReference>
<feature type="transmembrane region" description="Helical" evidence="1">
    <location>
        <begin position="28"/>
        <end position="51"/>
    </location>
</feature>
<evidence type="ECO:0000256" key="1">
    <source>
        <dbReference type="SAM" id="Phobius"/>
    </source>
</evidence>
<dbReference type="AlphaFoldDB" id="A0A1I0R0V6"/>
<dbReference type="STRING" id="99656.SAMN05421659_11065"/>
<dbReference type="InterPro" id="IPR011435">
    <property type="entry name" value="UmpAB"/>
</dbReference>
<evidence type="ECO:0000313" key="3">
    <source>
        <dbReference type="Proteomes" id="UP000199701"/>
    </source>
</evidence>
<name>A0A1I0R0V6_9FIRM</name>
<accession>A0A1I0R0V6</accession>
<keyword evidence="1" id="KW-1133">Transmembrane helix</keyword>
<protein>
    <submittedName>
        <fullName evidence="2">Uncharacterized protein</fullName>
    </submittedName>
</protein>
<keyword evidence="1" id="KW-0812">Transmembrane</keyword>
<gene>
    <name evidence="2" type="ORF">SAMN05421659_11065</name>
</gene>
<keyword evidence="1" id="KW-0472">Membrane</keyword>
<proteinExistence type="predicted"/>
<evidence type="ECO:0000313" key="2">
    <source>
        <dbReference type="EMBL" id="SEW33148.1"/>
    </source>
</evidence>
<keyword evidence="3" id="KW-1185">Reference proteome</keyword>
<dbReference type="Proteomes" id="UP000199701">
    <property type="component" value="Unassembled WGS sequence"/>
</dbReference>